<keyword evidence="3" id="KW-1185">Reference proteome</keyword>
<evidence type="ECO:0000313" key="2">
    <source>
        <dbReference type="EMBL" id="KAK7806875.1"/>
    </source>
</evidence>
<proteinExistence type="predicted"/>
<dbReference type="Proteomes" id="UP001488838">
    <property type="component" value="Unassembled WGS sequence"/>
</dbReference>
<feature type="region of interest" description="Disordered" evidence="1">
    <location>
        <begin position="28"/>
        <end position="50"/>
    </location>
</feature>
<evidence type="ECO:0000313" key="3">
    <source>
        <dbReference type="Proteomes" id="UP001488838"/>
    </source>
</evidence>
<sequence length="94" mass="10363">MTWRPTCEVALGTRDGRWVSLLRRSEATARSPASIPAQGLNPVPSKVQHLPVMNPRPWPAVDETKMLASIDQDNGGRQGAQTDQLVLASREFLE</sequence>
<dbReference type="EMBL" id="JBBHLL010000289">
    <property type="protein sequence ID" value="KAK7806875.1"/>
    <property type="molecule type" value="Genomic_DNA"/>
</dbReference>
<accession>A0AAW0HXX8</accession>
<organism evidence="2 3">
    <name type="scientific">Myodes glareolus</name>
    <name type="common">Bank vole</name>
    <name type="synonym">Clethrionomys glareolus</name>
    <dbReference type="NCBI Taxonomy" id="447135"/>
    <lineage>
        <taxon>Eukaryota</taxon>
        <taxon>Metazoa</taxon>
        <taxon>Chordata</taxon>
        <taxon>Craniata</taxon>
        <taxon>Vertebrata</taxon>
        <taxon>Euteleostomi</taxon>
        <taxon>Mammalia</taxon>
        <taxon>Eutheria</taxon>
        <taxon>Euarchontoglires</taxon>
        <taxon>Glires</taxon>
        <taxon>Rodentia</taxon>
        <taxon>Myomorpha</taxon>
        <taxon>Muroidea</taxon>
        <taxon>Cricetidae</taxon>
        <taxon>Arvicolinae</taxon>
        <taxon>Myodes</taxon>
    </lineage>
</organism>
<dbReference type="AlphaFoldDB" id="A0AAW0HXX8"/>
<name>A0AAW0HXX8_MYOGA</name>
<reference evidence="2 3" key="1">
    <citation type="journal article" date="2023" name="bioRxiv">
        <title>Conserved and derived expression patterns and positive selection on dental genes reveal complex evolutionary context of ever-growing rodent molars.</title>
        <authorList>
            <person name="Calamari Z.T."/>
            <person name="Song A."/>
            <person name="Cohen E."/>
            <person name="Akter M."/>
            <person name="Roy R.D."/>
            <person name="Hallikas O."/>
            <person name="Christensen M.M."/>
            <person name="Li P."/>
            <person name="Marangoni P."/>
            <person name="Jernvall J."/>
            <person name="Klein O.D."/>
        </authorList>
    </citation>
    <scope>NUCLEOTIDE SEQUENCE [LARGE SCALE GENOMIC DNA]</scope>
    <source>
        <strain evidence="2">V071</strain>
    </source>
</reference>
<protein>
    <submittedName>
        <fullName evidence="2">Uncharacterized protein</fullName>
    </submittedName>
</protein>
<evidence type="ECO:0000256" key="1">
    <source>
        <dbReference type="SAM" id="MobiDB-lite"/>
    </source>
</evidence>
<gene>
    <name evidence="2" type="ORF">U0070_026767</name>
</gene>
<comment type="caution">
    <text evidence="2">The sequence shown here is derived from an EMBL/GenBank/DDBJ whole genome shotgun (WGS) entry which is preliminary data.</text>
</comment>